<name>A0A3N5CP56_9SPHN</name>
<dbReference type="Proteomes" id="UP000275232">
    <property type="component" value="Unassembled WGS sequence"/>
</dbReference>
<comment type="caution">
    <text evidence="9">The sequence shown here is derived from an EMBL/GenBank/DDBJ whole genome shotgun (WGS) entry which is preliminary data.</text>
</comment>
<dbReference type="InterPro" id="IPR011010">
    <property type="entry name" value="DNA_brk_join_enz"/>
</dbReference>
<dbReference type="GO" id="GO:0003677">
    <property type="term" value="F:DNA binding"/>
    <property type="evidence" value="ECO:0007669"/>
    <property type="project" value="UniProtKB-KW"/>
</dbReference>
<dbReference type="GO" id="GO:0006265">
    <property type="term" value="P:DNA topological change"/>
    <property type="evidence" value="ECO:0007669"/>
    <property type="project" value="InterPro"/>
</dbReference>
<feature type="domain" description="DNA topoisomerase I catalytic core eukaryotic-type" evidence="7">
    <location>
        <begin position="86"/>
        <end position="282"/>
    </location>
</feature>
<dbReference type="RefSeq" id="WP_123878531.1">
    <property type="nucleotide sequence ID" value="NZ_RPFZ01000001.1"/>
</dbReference>
<proteinExistence type="inferred from homology"/>
<dbReference type="AlphaFoldDB" id="A0A3N5CP56"/>
<dbReference type="GO" id="GO:0003917">
    <property type="term" value="F:DNA topoisomerase type I (single strand cut, ATP-independent) activity"/>
    <property type="evidence" value="ECO:0007669"/>
    <property type="project" value="UniProtKB-EC"/>
</dbReference>
<evidence type="ECO:0000256" key="5">
    <source>
        <dbReference type="ARBA" id="ARBA00023125"/>
    </source>
</evidence>
<evidence type="ECO:0000256" key="4">
    <source>
        <dbReference type="ARBA" id="ARBA00023029"/>
    </source>
</evidence>
<accession>A0A3N5CP56</accession>
<dbReference type="EMBL" id="RPFZ01000001">
    <property type="protein sequence ID" value="RPF70754.1"/>
    <property type="molecule type" value="Genomic_DNA"/>
</dbReference>
<comment type="catalytic activity">
    <reaction evidence="1">
        <text>ATP-independent breakage of single-stranded DNA, followed by passage and rejoining.</text>
        <dbReference type="EC" id="5.6.2.1"/>
    </reaction>
</comment>
<dbReference type="PROSITE" id="PS52038">
    <property type="entry name" value="TOPO_IB_2"/>
    <property type="match status" value="1"/>
</dbReference>
<keyword evidence="4" id="KW-0799">Topoisomerase</keyword>
<evidence type="ECO:0000313" key="10">
    <source>
        <dbReference type="Proteomes" id="UP000275232"/>
    </source>
</evidence>
<evidence type="ECO:0000256" key="3">
    <source>
        <dbReference type="ARBA" id="ARBA00012891"/>
    </source>
</evidence>
<sequence>MATRPSQLIYVDDDLPGITRKGAGRGWAYYDPQGKLITDQAERKRLNAIALPPAYTDAWFCPAPNGHILATGVDGRGRKQYRYHPQFRAARESEKFDACLVFGKLLPLVRKRVEQDMRSTRPTRERAIASVVRLLDLGAIRVGNTSYAKSNRSFGATTLQRRHAELTGTTLCLRYVGKGGKQREVVLSDSALATCVKKMQDLPGQHLFQWIDEGGIAQDVSSSNVNAYLCETMGDHFTAKNFRTWHASVMAFRTLGEARETLTLKAVLEKVADYLGNTPAVTRRSYVHPAVIDLVGKQQDWREALRLPRVTQYLNRWERGLIAMLEDSPAAEEFLADAA</sequence>
<dbReference type="Gene3D" id="3.90.15.10">
    <property type="entry name" value="Topoisomerase I, Chain A, domain 3"/>
    <property type="match status" value="1"/>
</dbReference>
<protein>
    <recommendedName>
        <fullName evidence="3">DNA topoisomerase</fullName>
        <ecNumber evidence="3">5.6.2.1</ecNumber>
    </recommendedName>
</protein>
<keyword evidence="5" id="KW-0238">DNA-binding</keyword>
<evidence type="ECO:0000313" key="9">
    <source>
        <dbReference type="EMBL" id="RPF70754.1"/>
    </source>
</evidence>
<organism evidence="9 10">
    <name type="scientific">Aurantiacibacter spongiae</name>
    <dbReference type="NCBI Taxonomy" id="2488860"/>
    <lineage>
        <taxon>Bacteria</taxon>
        <taxon>Pseudomonadati</taxon>
        <taxon>Pseudomonadota</taxon>
        <taxon>Alphaproteobacteria</taxon>
        <taxon>Sphingomonadales</taxon>
        <taxon>Erythrobacteraceae</taxon>
        <taxon>Aurantiacibacter</taxon>
    </lineage>
</organism>
<dbReference type="EC" id="5.6.2.1" evidence="3"/>
<dbReference type="SUPFAM" id="SSF56349">
    <property type="entry name" value="DNA breaking-rejoining enzymes"/>
    <property type="match status" value="1"/>
</dbReference>
<evidence type="ECO:0000259" key="8">
    <source>
        <dbReference type="Pfam" id="PF21338"/>
    </source>
</evidence>
<dbReference type="OrthoDB" id="9778962at2"/>
<reference evidence="9 10" key="1">
    <citation type="submission" date="2018-11" db="EMBL/GenBank/DDBJ databases">
        <title>Erythrobacter spongiae sp. nov., isolated from a marine sponge.</title>
        <authorList>
            <person name="Zhuang L."/>
            <person name="Luo L."/>
        </authorList>
    </citation>
    <scope>NUCLEOTIDE SEQUENCE [LARGE SCALE GENOMIC DNA]</scope>
    <source>
        <strain evidence="9 10">HN-E23</strain>
    </source>
</reference>
<dbReference type="InterPro" id="IPR001631">
    <property type="entry name" value="TopoI"/>
</dbReference>
<dbReference type="Pfam" id="PF01028">
    <property type="entry name" value="Topoisom_I"/>
    <property type="match status" value="1"/>
</dbReference>
<dbReference type="InterPro" id="IPR035447">
    <property type="entry name" value="DNA_topo_I_N_sf"/>
</dbReference>
<dbReference type="InterPro" id="IPR049331">
    <property type="entry name" value="Top1B_N_bact"/>
</dbReference>
<keyword evidence="10" id="KW-1185">Reference proteome</keyword>
<keyword evidence="6 9" id="KW-0413">Isomerase</keyword>
<dbReference type="Gene3D" id="1.10.132.120">
    <property type="match status" value="1"/>
</dbReference>
<dbReference type="Gene3D" id="3.30.66.10">
    <property type="entry name" value="DNA topoisomerase I domain"/>
    <property type="match status" value="1"/>
</dbReference>
<feature type="domain" description="DNA topoisomerase IB N-terminal" evidence="8">
    <location>
        <begin position="26"/>
        <end position="74"/>
    </location>
</feature>
<evidence type="ECO:0000256" key="2">
    <source>
        <dbReference type="ARBA" id="ARBA00006645"/>
    </source>
</evidence>
<dbReference type="InterPro" id="IPR013500">
    <property type="entry name" value="TopoI_cat_euk"/>
</dbReference>
<gene>
    <name evidence="9" type="ORF">EG799_03295</name>
</gene>
<evidence type="ECO:0000256" key="6">
    <source>
        <dbReference type="ARBA" id="ARBA00023235"/>
    </source>
</evidence>
<evidence type="ECO:0000256" key="1">
    <source>
        <dbReference type="ARBA" id="ARBA00000213"/>
    </source>
</evidence>
<comment type="similarity">
    <text evidence="2">Belongs to the type IB topoisomerase family.</text>
</comment>
<dbReference type="PRINTS" id="PR00416">
    <property type="entry name" value="EUTPISMRASEI"/>
</dbReference>
<evidence type="ECO:0000259" key="7">
    <source>
        <dbReference type="Pfam" id="PF01028"/>
    </source>
</evidence>
<dbReference type="InterPro" id="IPR014711">
    <property type="entry name" value="TopoI_cat_a-hlx-sub_euk"/>
</dbReference>
<dbReference type="SUPFAM" id="SSF55869">
    <property type="entry name" value="DNA topoisomerase I domain"/>
    <property type="match status" value="1"/>
</dbReference>
<dbReference type="Pfam" id="PF21338">
    <property type="entry name" value="Top1B_N_bact"/>
    <property type="match status" value="1"/>
</dbReference>